<dbReference type="RefSeq" id="WP_377501802.1">
    <property type="nucleotide sequence ID" value="NZ_JBHMDO010000048.1"/>
</dbReference>
<dbReference type="EMBL" id="JBHMDO010000048">
    <property type="protein sequence ID" value="MFB9330511.1"/>
    <property type="molecule type" value="Genomic_DNA"/>
</dbReference>
<sequence>MILVFTCECGNRVDFHAFGDRDEHGRQWLESEDDDRLTLRRGEDGVVFACTFCKETYRLQAGN</sequence>
<protein>
    <recommendedName>
        <fullName evidence="3">Small CPxCG-related zinc finger protein</fullName>
    </recommendedName>
</protein>
<accession>A0ABV5KZ63</accession>
<proteinExistence type="predicted"/>
<comment type="caution">
    <text evidence="1">The sequence shown here is derived from an EMBL/GenBank/DDBJ whole genome shotgun (WGS) entry which is preliminary data.</text>
</comment>
<reference evidence="1 2" key="1">
    <citation type="submission" date="2024-09" db="EMBL/GenBank/DDBJ databases">
        <authorList>
            <person name="Sun Q."/>
            <person name="Mori K."/>
        </authorList>
    </citation>
    <scope>NUCLEOTIDE SEQUENCE [LARGE SCALE GENOMIC DNA]</scope>
    <source>
        <strain evidence="1 2">TISTR 2452</strain>
    </source>
</reference>
<evidence type="ECO:0008006" key="3">
    <source>
        <dbReference type="Google" id="ProtNLM"/>
    </source>
</evidence>
<evidence type="ECO:0000313" key="1">
    <source>
        <dbReference type="EMBL" id="MFB9330511.1"/>
    </source>
</evidence>
<keyword evidence="2" id="KW-1185">Reference proteome</keyword>
<organism evidence="1 2">
    <name type="scientific">Paenibacillus aurantiacus</name>
    <dbReference type="NCBI Taxonomy" id="1936118"/>
    <lineage>
        <taxon>Bacteria</taxon>
        <taxon>Bacillati</taxon>
        <taxon>Bacillota</taxon>
        <taxon>Bacilli</taxon>
        <taxon>Bacillales</taxon>
        <taxon>Paenibacillaceae</taxon>
        <taxon>Paenibacillus</taxon>
    </lineage>
</organism>
<evidence type="ECO:0000313" key="2">
    <source>
        <dbReference type="Proteomes" id="UP001589747"/>
    </source>
</evidence>
<dbReference type="Proteomes" id="UP001589747">
    <property type="component" value="Unassembled WGS sequence"/>
</dbReference>
<name>A0ABV5KZ63_9BACL</name>
<gene>
    <name evidence="1" type="ORF">ACFFSY_31600</name>
</gene>